<organism evidence="13 14">
    <name type="scientific">Hyphococcus lacteus</name>
    <dbReference type="NCBI Taxonomy" id="3143536"/>
    <lineage>
        <taxon>Bacteria</taxon>
        <taxon>Pseudomonadati</taxon>
        <taxon>Pseudomonadota</taxon>
        <taxon>Alphaproteobacteria</taxon>
        <taxon>Parvularculales</taxon>
        <taxon>Parvularculaceae</taxon>
        <taxon>Hyphococcus</taxon>
    </lineage>
</organism>
<dbReference type="PANTHER" id="PTHR30525">
    <property type="entry name" value="1-DEOXY-D-XYLULOSE 5-PHOSPHATE REDUCTOISOMERASE"/>
    <property type="match status" value="1"/>
</dbReference>
<dbReference type="InterPro" id="IPR013644">
    <property type="entry name" value="DXP_reductoisomerase_C"/>
</dbReference>
<feature type="binding site" evidence="9">
    <location>
        <position position="224"/>
    </location>
    <ligand>
        <name>1-deoxy-D-xylulose 5-phosphate</name>
        <dbReference type="ChEBI" id="CHEBI:57792"/>
    </ligand>
</feature>
<keyword evidence="6 9" id="KW-0464">Manganese</keyword>
<keyword evidence="5 9" id="KW-0560">Oxidoreductase</keyword>
<dbReference type="RefSeq" id="WP_369314150.1">
    <property type="nucleotide sequence ID" value="NZ_JBEHZE010000001.1"/>
</dbReference>
<feature type="binding site" evidence="9">
    <location>
        <position position="229"/>
    </location>
    <ligand>
        <name>1-deoxy-D-xylulose 5-phosphate</name>
        <dbReference type="ChEBI" id="CHEBI:57792"/>
    </ligand>
</feature>
<feature type="binding site" evidence="9">
    <location>
        <position position="138"/>
    </location>
    <ligand>
        <name>NADPH</name>
        <dbReference type="ChEBI" id="CHEBI:57783"/>
    </ligand>
</feature>
<feature type="domain" description="1-deoxy-D-xylulose 5-phosphate reductoisomerase C-terminal" evidence="11">
    <location>
        <begin position="158"/>
        <end position="241"/>
    </location>
</feature>
<reference evidence="13 14" key="1">
    <citation type="submission" date="2024-05" db="EMBL/GenBank/DDBJ databases">
        <title>Three bacterial strains, DH-69, EH-24, and ECK-19 isolated from coastal sediments.</title>
        <authorList>
            <person name="Ye Y.-Q."/>
            <person name="Du Z.-J."/>
        </authorList>
    </citation>
    <scope>NUCLEOTIDE SEQUENCE [LARGE SCALE GENOMIC DNA]</scope>
    <source>
        <strain evidence="13 14">ECK-19</strain>
    </source>
</reference>
<feature type="binding site" evidence="9">
    <location>
        <position position="217"/>
    </location>
    <ligand>
        <name>NADPH</name>
        <dbReference type="ChEBI" id="CHEBI:57783"/>
    </ligand>
</feature>
<evidence type="ECO:0000313" key="14">
    <source>
        <dbReference type="Proteomes" id="UP001560685"/>
    </source>
</evidence>
<evidence type="ECO:0000256" key="1">
    <source>
        <dbReference type="ARBA" id="ARBA00005094"/>
    </source>
</evidence>
<evidence type="ECO:0000259" key="11">
    <source>
        <dbReference type="Pfam" id="PF08436"/>
    </source>
</evidence>
<feature type="domain" description="DXP reductoisomerase C-terminal" evidence="12">
    <location>
        <begin position="273"/>
        <end position="393"/>
    </location>
</feature>
<dbReference type="GO" id="GO:0030604">
    <property type="term" value="F:1-deoxy-D-xylulose-5-phosphate reductoisomerase activity"/>
    <property type="evidence" value="ECO:0007669"/>
    <property type="project" value="UniProtKB-EC"/>
</dbReference>
<dbReference type="PIRSF" id="PIRSF006205">
    <property type="entry name" value="Dxp_reductismrs"/>
    <property type="match status" value="1"/>
</dbReference>
<evidence type="ECO:0000259" key="12">
    <source>
        <dbReference type="Pfam" id="PF13288"/>
    </source>
</evidence>
<evidence type="ECO:0000259" key="10">
    <source>
        <dbReference type="Pfam" id="PF02670"/>
    </source>
</evidence>
<dbReference type="SUPFAM" id="SSF69055">
    <property type="entry name" value="1-deoxy-D-xylulose-5-phosphate reductoisomerase, C-terminal domain"/>
    <property type="match status" value="1"/>
</dbReference>
<feature type="binding site" evidence="9">
    <location>
        <position position="164"/>
    </location>
    <ligand>
        <name>1-deoxy-D-xylulose 5-phosphate</name>
        <dbReference type="ChEBI" id="CHEBI:57792"/>
    </ligand>
</feature>
<dbReference type="Proteomes" id="UP001560685">
    <property type="component" value="Unassembled WGS sequence"/>
</dbReference>
<feature type="binding site" evidence="9">
    <location>
        <position position="24"/>
    </location>
    <ligand>
        <name>NADPH</name>
        <dbReference type="ChEBI" id="CHEBI:57783"/>
    </ligand>
</feature>
<comment type="cofactor">
    <cofactor evidence="9">
        <name>Mg(2+)</name>
        <dbReference type="ChEBI" id="CHEBI:18420"/>
    </cofactor>
    <cofactor evidence="9">
        <name>Mn(2+)</name>
        <dbReference type="ChEBI" id="CHEBI:29035"/>
    </cofactor>
</comment>
<evidence type="ECO:0000256" key="2">
    <source>
        <dbReference type="ARBA" id="ARBA00006825"/>
    </source>
</evidence>
<feature type="binding site" evidence="9">
    <location>
        <position position="188"/>
    </location>
    <ligand>
        <name>1-deoxy-D-xylulose 5-phosphate</name>
        <dbReference type="ChEBI" id="CHEBI:57792"/>
    </ligand>
</feature>
<feature type="binding site" evidence="9">
    <location>
        <position position="22"/>
    </location>
    <ligand>
        <name>NADPH</name>
        <dbReference type="ChEBI" id="CHEBI:57783"/>
    </ligand>
</feature>
<dbReference type="EMBL" id="JBEHZE010000001">
    <property type="protein sequence ID" value="MEX6634160.1"/>
    <property type="molecule type" value="Genomic_DNA"/>
</dbReference>
<comment type="similarity">
    <text evidence="2 9">Belongs to the DXR family.</text>
</comment>
<dbReference type="EC" id="1.1.1.267" evidence="9"/>
<evidence type="ECO:0000256" key="7">
    <source>
        <dbReference type="ARBA" id="ARBA00023229"/>
    </source>
</evidence>
<keyword evidence="3 9" id="KW-0479">Metal-binding</keyword>
<feature type="binding site" evidence="9">
    <location>
        <position position="137"/>
    </location>
    <ligand>
        <name>1-deoxy-D-xylulose 5-phosphate</name>
        <dbReference type="ChEBI" id="CHEBI:57792"/>
    </ligand>
</feature>
<sequence length="405" mass="42394">MGTKLTSATKQKRRIAILGSTGSIGESTLSVLDHAGDLGEANFEIAALTANTNVEKLAEQALKYKPEFVAVADESKGDDLRAALAGSGIKCGAGASAVEDAAELDTDWVMAAIVGAAGLRPTLKAALRGADIALANKECLVCAGDVLTAAIAKTGGALLPVDSEHNAIFQVFDFDQSERISRLILTASGGPFRDWSRDEMVSATPAQAVAHPNWSMGAKISVDSATMMNKGLELIEAAHIFPVPHERIEILVHPQSVIHSMVEYVDGSVLAQLGTPDMRTPIATTLAWPTRTPSPSAKIDFAQVAKLTFEAPDLIRFPALRLAREAIMAGGIMPAALNAANEVAVASFLAGGIKFLEIAAISEQVLDRSVKLNGPATLSTLEEAMDADSQARRMAEECVAAKAAA</sequence>
<evidence type="ECO:0000256" key="5">
    <source>
        <dbReference type="ARBA" id="ARBA00023002"/>
    </source>
</evidence>
<feature type="binding site" evidence="9">
    <location>
        <position position="211"/>
    </location>
    <ligand>
        <name>1-deoxy-D-xylulose 5-phosphate</name>
        <dbReference type="ChEBI" id="CHEBI:57792"/>
    </ligand>
</feature>
<dbReference type="InterPro" id="IPR026877">
    <property type="entry name" value="DXPR_C"/>
</dbReference>
<feature type="binding site" evidence="9">
    <location>
        <position position="233"/>
    </location>
    <ligand>
        <name>Mn(2+)</name>
        <dbReference type="ChEBI" id="CHEBI:29035"/>
    </ligand>
</feature>
<evidence type="ECO:0000256" key="3">
    <source>
        <dbReference type="ARBA" id="ARBA00022723"/>
    </source>
</evidence>
<proteinExistence type="inferred from homology"/>
<protein>
    <recommendedName>
        <fullName evidence="9">1-deoxy-D-xylulose 5-phosphate reductoisomerase</fullName>
        <shortName evidence="9">DXP reductoisomerase</shortName>
        <ecNumber evidence="9">1.1.1.267</ecNumber>
    </recommendedName>
    <alternativeName>
        <fullName evidence="9">1-deoxyxylulose-5-phosphate reductoisomerase</fullName>
    </alternativeName>
    <alternativeName>
        <fullName evidence="9">2-C-methyl-D-erythritol 4-phosphate synthase</fullName>
    </alternativeName>
</protein>
<dbReference type="InterPro" id="IPR036169">
    <property type="entry name" value="DXPR_C_sf"/>
</dbReference>
<dbReference type="Gene3D" id="1.10.1740.10">
    <property type="match status" value="1"/>
</dbReference>
<dbReference type="Gene3D" id="3.40.50.720">
    <property type="entry name" value="NAD(P)-binding Rossmann-like Domain"/>
    <property type="match status" value="1"/>
</dbReference>
<comment type="caution">
    <text evidence="13">The sequence shown here is derived from an EMBL/GenBank/DDBJ whole genome shotgun (WGS) entry which is preliminary data.</text>
</comment>
<evidence type="ECO:0000256" key="8">
    <source>
        <dbReference type="ARBA" id="ARBA00048543"/>
    </source>
</evidence>
<feature type="binding site" evidence="9">
    <location>
        <position position="53"/>
    </location>
    <ligand>
        <name>NADPH</name>
        <dbReference type="ChEBI" id="CHEBI:57783"/>
    </ligand>
</feature>
<keyword evidence="9" id="KW-0460">Magnesium</keyword>
<keyword evidence="14" id="KW-1185">Reference proteome</keyword>
<dbReference type="InterPro" id="IPR003821">
    <property type="entry name" value="DXP_reductoisomerase"/>
</dbReference>
<evidence type="ECO:0000256" key="9">
    <source>
        <dbReference type="HAMAP-Rule" id="MF_00183"/>
    </source>
</evidence>
<dbReference type="SUPFAM" id="SSF51735">
    <property type="entry name" value="NAD(P)-binding Rossmann-fold domains"/>
    <property type="match status" value="1"/>
</dbReference>
<keyword evidence="4 9" id="KW-0521">NADP</keyword>
<dbReference type="HAMAP" id="MF_00183">
    <property type="entry name" value="DXP_reductoisom"/>
    <property type="match status" value="1"/>
</dbReference>
<comment type="pathway">
    <text evidence="1 9">Isoprenoid biosynthesis; isopentenyl diphosphate biosynthesis via DXP pathway; isopentenyl diphosphate from 1-deoxy-D-xylulose 5-phosphate: step 1/6.</text>
</comment>
<comment type="caution">
    <text evidence="9">Lacks conserved residue(s) required for the propagation of feature annotation.</text>
</comment>
<dbReference type="Pfam" id="PF08436">
    <property type="entry name" value="DXP_redisom_C"/>
    <property type="match status" value="1"/>
</dbReference>
<dbReference type="InterPro" id="IPR013512">
    <property type="entry name" value="DXP_reductoisomerase_N"/>
</dbReference>
<dbReference type="SUPFAM" id="SSF55347">
    <property type="entry name" value="Glyceraldehyde-3-phosphate dehydrogenase-like, C-terminal domain"/>
    <property type="match status" value="1"/>
</dbReference>
<comment type="catalytic activity">
    <reaction evidence="8">
        <text>2-C-methyl-D-erythritol 4-phosphate + NADP(+) = 1-deoxy-D-xylulose 5-phosphate + NADPH + H(+)</text>
        <dbReference type="Rhea" id="RHEA:13717"/>
        <dbReference type="ChEBI" id="CHEBI:15378"/>
        <dbReference type="ChEBI" id="CHEBI:57783"/>
        <dbReference type="ChEBI" id="CHEBI:57792"/>
        <dbReference type="ChEBI" id="CHEBI:58262"/>
        <dbReference type="ChEBI" id="CHEBI:58349"/>
        <dbReference type="EC" id="1.1.1.267"/>
    </reaction>
    <physiologicalReaction direction="right-to-left" evidence="8">
        <dbReference type="Rhea" id="RHEA:13719"/>
    </physiologicalReaction>
</comment>
<dbReference type="Pfam" id="PF02670">
    <property type="entry name" value="DXP_reductoisom"/>
    <property type="match status" value="1"/>
</dbReference>
<feature type="binding site" evidence="9">
    <location>
        <position position="162"/>
    </location>
    <ligand>
        <name>Mn(2+)</name>
        <dbReference type="ChEBI" id="CHEBI:29035"/>
    </ligand>
</feature>
<name>A0ABV3Z5S2_9PROT</name>
<dbReference type="NCBIfam" id="TIGR00243">
    <property type="entry name" value="Dxr"/>
    <property type="match status" value="1"/>
</dbReference>
<dbReference type="Pfam" id="PF13288">
    <property type="entry name" value="DXPR_C"/>
    <property type="match status" value="1"/>
</dbReference>
<feature type="binding site" evidence="9">
    <location>
        <position position="21"/>
    </location>
    <ligand>
        <name>NADPH</name>
        <dbReference type="ChEBI" id="CHEBI:57783"/>
    </ligand>
</feature>
<dbReference type="NCBIfam" id="NF009114">
    <property type="entry name" value="PRK12464.1"/>
    <property type="match status" value="1"/>
</dbReference>
<feature type="binding site" evidence="9">
    <location>
        <position position="233"/>
    </location>
    <ligand>
        <name>1-deoxy-D-xylulose 5-phosphate</name>
        <dbReference type="ChEBI" id="CHEBI:57792"/>
    </ligand>
</feature>
<evidence type="ECO:0000256" key="4">
    <source>
        <dbReference type="ARBA" id="ARBA00022857"/>
    </source>
</evidence>
<comment type="function">
    <text evidence="9">Catalyzes the NADPH-dependent rearrangement and reduction of 1-deoxy-D-xylulose-5-phosphate (DXP) to 2-C-methyl-D-erythritol 4-phosphate (MEP).</text>
</comment>
<feature type="domain" description="1-deoxy-D-xylulose 5-phosphate reductoisomerase N-terminal" evidence="10">
    <location>
        <begin position="15"/>
        <end position="144"/>
    </location>
</feature>
<feature type="binding site" evidence="9">
    <location>
        <position position="230"/>
    </location>
    <ligand>
        <name>1-deoxy-D-xylulose 5-phosphate</name>
        <dbReference type="ChEBI" id="CHEBI:57792"/>
    </ligand>
</feature>
<accession>A0ABV3Z5S2</accession>
<keyword evidence="7 9" id="KW-0414">Isoprene biosynthesis</keyword>
<feature type="binding site" evidence="9">
    <location>
        <position position="163"/>
    </location>
    <ligand>
        <name>1-deoxy-D-xylulose 5-phosphate</name>
        <dbReference type="ChEBI" id="CHEBI:57792"/>
    </ligand>
</feature>
<feature type="binding site" evidence="9">
    <location>
        <position position="164"/>
    </location>
    <ligand>
        <name>Mn(2+)</name>
        <dbReference type="ChEBI" id="CHEBI:29035"/>
    </ligand>
</feature>
<feature type="binding site" evidence="9">
    <location>
        <position position="23"/>
    </location>
    <ligand>
        <name>NADPH</name>
        <dbReference type="ChEBI" id="CHEBI:57783"/>
    </ligand>
</feature>
<dbReference type="InterPro" id="IPR036291">
    <property type="entry name" value="NAD(P)-bd_dom_sf"/>
</dbReference>
<evidence type="ECO:0000256" key="6">
    <source>
        <dbReference type="ARBA" id="ARBA00023211"/>
    </source>
</evidence>
<dbReference type="PANTHER" id="PTHR30525:SF0">
    <property type="entry name" value="1-DEOXY-D-XYLULOSE 5-PHOSPHATE REDUCTOISOMERASE, CHLOROPLASTIC"/>
    <property type="match status" value="1"/>
</dbReference>
<evidence type="ECO:0000313" key="13">
    <source>
        <dbReference type="EMBL" id="MEX6634160.1"/>
    </source>
</evidence>
<gene>
    <name evidence="9" type="primary">dxr</name>
    <name evidence="13" type="ORF">ABFZ84_11455</name>
</gene>
<feature type="binding site" evidence="9">
    <location>
        <position position="136"/>
    </location>
    <ligand>
        <name>NADPH</name>
        <dbReference type="ChEBI" id="CHEBI:57783"/>
    </ligand>
</feature>